<gene>
    <name evidence="7" type="ORF">C8A03DRAFT_19725</name>
</gene>
<keyword evidence="8" id="KW-1185">Reference proteome</keyword>
<proteinExistence type="predicted"/>
<keyword evidence="3 5" id="KW-1133">Transmembrane helix</keyword>
<feature type="transmembrane region" description="Helical" evidence="5">
    <location>
        <begin position="160"/>
        <end position="178"/>
    </location>
</feature>
<keyword evidence="2 5" id="KW-0812">Transmembrane</keyword>
<accession>A0AAN7H6L5</accession>
<evidence type="ECO:0000256" key="4">
    <source>
        <dbReference type="ARBA" id="ARBA00023136"/>
    </source>
</evidence>
<dbReference type="EMBL" id="MU860657">
    <property type="protein sequence ID" value="KAK4233132.1"/>
    <property type="molecule type" value="Genomic_DNA"/>
</dbReference>
<comment type="caution">
    <text evidence="7">The sequence shown here is derived from an EMBL/GenBank/DDBJ whole genome shotgun (WGS) entry which is preliminary data.</text>
</comment>
<dbReference type="PANTHER" id="PTHR23241">
    <property type="entry name" value="LATE EMBRYOGENESIS ABUNDANT PLANTS LEA-RELATED"/>
    <property type="match status" value="1"/>
</dbReference>
<dbReference type="PANTHER" id="PTHR23241:SF102">
    <property type="entry name" value="LD23009P"/>
    <property type="match status" value="1"/>
</dbReference>
<dbReference type="Pfam" id="PF13664">
    <property type="entry name" value="DUF4149"/>
    <property type="match status" value="1"/>
</dbReference>
<dbReference type="InterPro" id="IPR053009">
    <property type="entry name" value="Xanthocillin_Biosynth-Assoc"/>
</dbReference>
<reference evidence="7" key="2">
    <citation type="submission" date="2023-05" db="EMBL/GenBank/DDBJ databases">
        <authorList>
            <consortium name="Lawrence Berkeley National Laboratory"/>
            <person name="Steindorff A."/>
            <person name="Hensen N."/>
            <person name="Bonometti L."/>
            <person name="Westerberg I."/>
            <person name="Brannstrom I.O."/>
            <person name="Guillou S."/>
            <person name="Cros-Aarteil S."/>
            <person name="Calhoun S."/>
            <person name="Haridas S."/>
            <person name="Kuo A."/>
            <person name="Mondo S."/>
            <person name="Pangilinan J."/>
            <person name="Riley R."/>
            <person name="Labutti K."/>
            <person name="Andreopoulos B."/>
            <person name="Lipzen A."/>
            <person name="Chen C."/>
            <person name="Yanf M."/>
            <person name="Daum C."/>
            <person name="Ng V."/>
            <person name="Clum A."/>
            <person name="Ohm R."/>
            <person name="Martin F."/>
            <person name="Silar P."/>
            <person name="Natvig D."/>
            <person name="Lalanne C."/>
            <person name="Gautier V."/>
            <person name="Ament-Velasquez S.L."/>
            <person name="Kruys A."/>
            <person name="Hutchinson M.I."/>
            <person name="Powell A.J."/>
            <person name="Barry K."/>
            <person name="Miller A.N."/>
            <person name="Grigoriev I.V."/>
            <person name="Debuchy R."/>
            <person name="Gladieux P."/>
            <person name="Thoren M.H."/>
            <person name="Johannesson H."/>
        </authorList>
    </citation>
    <scope>NUCLEOTIDE SEQUENCE</scope>
    <source>
        <strain evidence="7">CBS 532.94</strain>
    </source>
</reference>
<organism evidence="7 8">
    <name type="scientific">Achaetomium macrosporum</name>
    <dbReference type="NCBI Taxonomy" id="79813"/>
    <lineage>
        <taxon>Eukaryota</taxon>
        <taxon>Fungi</taxon>
        <taxon>Dikarya</taxon>
        <taxon>Ascomycota</taxon>
        <taxon>Pezizomycotina</taxon>
        <taxon>Sordariomycetes</taxon>
        <taxon>Sordariomycetidae</taxon>
        <taxon>Sordariales</taxon>
        <taxon>Chaetomiaceae</taxon>
        <taxon>Achaetomium</taxon>
    </lineage>
</organism>
<feature type="domain" description="TMEM205-like" evidence="6">
    <location>
        <begin position="24"/>
        <end position="121"/>
    </location>
</feature>
<evidence type="ECO:0000313" key="7">
    <source>
        <dbReference type="EMBL" id="KAK4233132.1"/>
    </source>
</evidence>
<reference evidence="7" key="1">
    <citation type="journal article" date="2023" name="Mol. Phylogenet. Evol.">
        <title>Genome-scale phylogeny and comparative genomics of the fungal order Sordariales.</title>
        <authorList>
            <person name="Hensen N."/>
            <person name="Bonometti L."/>
            <person name="Westerberg I."/>
            <person name="Brannstrom I.O."/>
            <person name="Guillou S."/>
            <person name="Cros-Aarteil S."/>
            <person name="Calhoun S."/>
            <person name="Haridas S."/>
            <person name="Kuo A."/>
            <person name="Mondo S."/>
            <person name="Pangilinan J."/>
            <person name="Riley R."/>
            <person name="LaButti K."/>
            <person name="Andreopoulos B."/>
            <person name="Lipzen A."/>
            <person name="Chen C."/>
            <person name="Yan M."/>
            <person name="Daum C."/>
            <person name="Ng V."/>
            <person name="Clum A."/>
            <person name="Steindorff A."/>
            <person name="Ohm R.A."/>
            <person name="Martin F."/>
            <person name="Silar P."/>
            <person name="Natvig D.O."/>
            <person name="Lalanne C."/>
            <person name="Gautier V."/>
            <person name="Ament-Velasquez S.L."/>
            <person name="Kruys A."/>
            <person name="Hutchinson M.I."/>
            <person name="Powell A.J."/>
            <person name="Barry K."/>
            <person name="Miller A.N."/>
            <person name="Grigoriev I.V."/>
            <person name="Debuchy R."/>
            <person name="Gladieux P."/>
            <person name="Hiltunen Thoren M."/>
            <person name="Johannesson H."/>
        </authorList>
    </citation>
    <scope>NUCLEOTIDE SEQUENCE</scope>
    <source>
        <strain evidence="7">CBS 532.94</strain>
    </source>
</reference>
<sequence length="189" mass="21259">MTIIDSAASLITYVFGNLAPYHLLFYSTLLGTELYQTFLNTKVCYLALPRSAFTTLQKRLFPIYFRGQTILLLLTAVTFPPHGVFSLVKHKADWLPFTLAGVTAVLNLVVYGPRTQKAMVDCIHQETRDAQLRLNGGCGEENMPSLEMQRLRKVFSRNHAMAIHLNLISIGAMVFYGWRFASRLGVDVA</sequence>
<evidence type="ECO:0000313" key="8">
    <source>
        <dbReference type="Proteomes" id="UP001303760"/>
    </source>
</evidence>
<comment type="subcellular location">
    <subcellularLocation>
        <location evidence="1">Membrane</location>
    </subcellularLocation>
</comment>
<feature type="transmembrane region" description="Helical" evidence="5">
    <location>
        <begin position="94"/>
        <end position="111"/>
    </location>
</feature>
<name>A0AAN7H6L5_9PEZI</name>
<evidence type="ECO:0000256" key="5">
    <source>
        <dbReference type="SAM" id="Phobius"/>
    </source>
</evidence>
<keyword evidence="4 5" id="KW-0472">Membrane</keyword>
<evidence type="ECO:0000256" key="1">
    <source>
        <dbReference type="ARBA" id="ARBA00004370"/>
    </source>
</evidence>
<dbReference type="Proteomes" id="UP001303760">
    <property type="component" value="Unassembled WGS sequence"/>
</dbReference>
<evidence type="ECO:0000256" key="2">
    <source>
        <dbReference type="ARBA" id="ARBA00022692"/>
    </source>
</evidence>
<dbReference type="GO" id="GO:0016020">
    <property type="term" value="C:membrane"/>
    <property type="evidence" value="ECO:0007669"/>
    <property type="project" value="UniProtKB-SubCell"/>
</dbReference>
<protein>
    <recommendedName>
        <fullName evidence="6">TMEM205-like domain-containing protein</fullName>
    </recommendedName>
</protein>
<evidence type="ECO:0000256" key="3">
    <source>
        <dbReference type="ARBA" id="ARBA00022989"/>
    </source>
</evidence>
<dbReference type="InterPro" id="IPR025423">
    <property type="entry name" value="TMEM205-like"/>
</dbReference>
<dbReference type="AlphaFoldDB" id="A0AAN7H6L5"/>
<evidence type="ECO:0000259" key="6">
    <source>
        <dbReference type="Pfam" id="PF13664"/>
    </source>
</evidence>